<gene>
    <name evidence="2" type="ORF">PCOR1329_LOCUS19731</name>
</gene>
<evidence type="ECO:0000256" key="1">
    <source>
        <dbReference type="SAM" id="MobiDB-lite"/>
    </source>
</evidence>
<dbReference type="EMBL" id="CAUYUJ010006331">
    <property type="protein sequence ID" value="CAK0817002.1"/>
    <property type="molecule type" value="Genomic_DNA"/>
</dbReference>
<organism evidence="2 3">
    <name type="scientific">Prorocentrum cordatum</name>
    <dbReference type="NCBI Taxonomy" id="2364126"/>
    <lineage>
        <taxon>Eukaryota</taxon>
        <taxon>Sar</taxon>
        <taxon>Alveolata</taxon>
        <taxon>Dinophyceae</taxon>
        <taxon>Prorocentrales</taxon>
        <taxon>Prorocentraceae</taxon>
        <taxon>Prorocentrum</taxon>
    </lineage>
</organism>
<accession>A0ABN9REA9</accession>
<evidence type="ECO:0000313" key="3">
    <source>
        <dbReference type="Proteomes" id="UP001189429"/>
    </source>
</evidence>
<comment type="caution">
    <text evidence="2">The sequence shown here is derived from an EMBL/GenBank/DDBJ whole genome shotgun (WGS) entry which is preliminary data.</text>
</comment>
<name>A0ABN9REA9_9DINO</name>
<keyword evidence="3" id="KW-1185">Reference proteome</keyword>
<feature type="region of interest" description="Disordered" evidence="1">
    <location>
        <begin position="148"/>
        <end position="185"/>
    </location>
</feature>
<sequence>MAMAVPSVWQARHAKRHEAVARESKMANQRFDRIESAMSEILSNIDMLTKKLAVSSEIEVRTPSTNSDLSRETRINRVEFFLYRTPVAEFQDIDMMIDKIMPKTIERNAELQMEFIPDRLNHSPAAEYGIPDHTEDIQKTLNFDAAGMTEEAREDPNPSLISVKFESEENKTANKIRIQSRARFP</sequence>
<reference evidence="2" key="1">
    <citation type="submission" date="2023-10" db="EMBL/GenBank/DDBJ databases">
        <authorList>
            <person name="Chen Y."/>
            <person name="Shah S."/>
            <person name="Dougan E. K."/>
            <person name="Thang M."/>
            <person name="Chan C."/>
        </authorList>
    </citation>
    <scope>NUCLEOTIDE SEQUENCE [LARGE SCALE GENOMIC DNA]</scope>
</reference>
<dbReference type="Proteomes" id="UP001189429">
    <property type="component" value="Unassembled WGS sequence"/>
</dbReference>
<proteinExistence type="predicted"/>
<protein>
    <submittedName>
        <fullName evidence="2">Uncharacterized protein</fullName>
    </submittedName>
</protein>
<evidence type="ECO:0000313" key="2">
    <source>
        <dbReference type="EMBL" id="CAK0817002.1"/>
    </source>
</evidence>